<protein>
    <submittedName>
        <fullName evidence="1">Uncharacterized protein</fullName>
    </submittedName>
</protein>
<gene>
    <name evidence="1" type="ORF">PR048_013277</name>
</gene>
<dbReference type="EMBL" id="JARBHB010000004">
    <property type="protein sequence ID" value="KAJ8887062.1"/>
    <property type="molecule type" value="Genomic_DNA"/>
</dbReference>
<reference evidence="1 2" key="1">
    <citation type="submission" date="2023-02" db="EMBL/GenBank/DDBJ databases">
        <title>LHISI_Scaffold_Assembly.</title>
        <authorList>
            <person name="Stuart O.P."/>
            <person name="Cleave R."/>
            <person name="Magrath M.J.L."/>
            <person name="Mikheyev A.S."/>
        </authorList>
    </citation>
    <scope>NUCLEOTIDE SEQUENCE [LARGE SCALE GENOMIC DNA]</scope>
    <source>
        <strain evidence="1">Daus_M_001</strain>
        <tissue evidence="1">Leg muscle</tissue>
    </source>
</reference>
<sequence>MYLCTGRISCRAQVAQYSLLNFVICDGSFPALKKSRNFKVVSEALKDKLLCLKRTFFSTAASITEHQDLPTLTINVLQRVVKKEVLEIALVSASIDLSRNENILPASQVDIDFATTDDLKKRLKSCLELLVEKQQIPGSVADRVLEEY</sequence>
<proteinExistence type="predicted"/>
<evidence type="ECO:0000313" key="1">
    <source>
        <dbReference type="EMBL" id="KAJ8887062.1"/>
    </source>
</evidence>
<accession>A0ABQ9HS57</accession>
<evidence type="ECO:0000313" key="2">
    <source>
        <dbReference type="Proteomes" id="UP001159363"/>
    </source>
</evidence>
<dbReference type="Proteomes" id="UP001159363">
    <property type="component" value="Chromosome X"/>
</dbReference>
<name>A0ABQ9HS57_9NEOP</name>
<keyword evidence="2" id="KW-1185">Reference proteome</keyword>
<organism evidence="1 2">
    <name type="scientific">Dryococelus australis</name>
    <dbReference type="NCBI Taxonomy" id="614101"/>
    <lineage>
        <taxon>Eukaryota</taxon>
        <taxon>Metazoa</taxon>
        <taxon>Ecdysozoa</taxon>
        <taxon>Arthropoda</taxon>
        <taxon>Hexapoda</taxon>
        <taxon>Insecta</taxon>
        <taxon>Pterygota</taxon>
        <taxon>Neoptera</taxon>
        <taxon>Polyneoptera</taxon>
        <taxon>Phasmatodea</taxon>
        <taxon>Verophasmatodea</taxon>
        <taxon>Anareolatae</taxon>
        <taxon>Phasmatidae</taxon>
        <taxon>Eurycanthinae</taxon>
        <taxon>Dryococelus</taxon>
    </lineage>
</organism>
<comment type="caution">
    <text evidence="1">The sequence shown here is derived from an EMBL/GenBank/DDBJ whole genome shotgun (WGS) entry which is preliminary data.</text>
</comment>